<dbReference type="CDD" id="cd00427">
    <property type="entry name" value="Ribosomal_L29_HIP"/>
    <property type="match status" value="1"/>
</dbReference>
<dbReference type="AlphaFoldDB" id="A0A849SLW9"/>
<dbReference type="Pfam" id="PF00831">
    <property type="entry name" value="Ribosomal_L29"/>
    <property type="match status" value="1"/>
</dbReference>
<proteinExistence type="inferred from homology"/>
<dbReference type="InterPro" id="IPR036049">
    <property type="entry name" value="Ribosomal_uL29_sf"/>
</dbReference>
<gene>
    <name evidence="5 6" type="primary">rpmC</name>
    <name evidence="6" type="ORF">HOP12_06625</name>
</gene>
<evidence type="ECO:0000256" key="3">
    <source>
        <dbReference type="ARBA" id="ARBA00023274"/>
    </source>
</evidence>
<dbReference type="GO" id="GO:0022625">
    <property type="term" value="C:cytosolic large ribosomal subunit"/>
    <property type="evidence" value="ECO:0007669"/>
    <property type="project" value="TreeGrafter"/>
</dbReference>
<dbReference type="NCBIfam" id="TIGR00012">
    <property type="entry name" value="L29"/>
    <property type="match status" value="1"/>
</dbReference>
<dbReference type="EMBL" id="JABFRW010000074">
    <property type="protein sequence ID" value="NOT33827.1"/>
    <property type="molecule type" value="Genomic_DNA"/>
</dbReference>
<sequence length="68" mass="8171">MPHTKASAMRDLSAAEITQRLTELREEMFNLRFRNTMRQLDNPLKIRETRREMARLITVLREKEQVKA</sequence>
<dbReference type="Gene3D" id="1.10.287.310">
    <property type="match status" value="1"/>
</dbReference>
<protein>
    <recommendedName>
        <fullName evidence="4 5">Large ribosomal subunit protein uL29</fullName>
    </recommendedName>
</protein>
<dbReference type="GO" id="GO:0003735">
    <property type="term" value="F:structural constituent of ribosome"/>
    <property type="evidence" value="ECO:0007669"/>
    <property type="project" value="InterPro"/>
</dbReference>
<dbReference type="SUPFAM" id="SSF46561">
    <property type="entry name" value="Ribosomal protein L29 (L29p)"/>
    <property type="match status" value="1"/>
</dbReference>
<dbReference type="InterPro" id="IPR001854">
    <property type="entry name" value="Ribosomal_uL29"/>
</dbReference>
<organism evidence="6 7">
    <name type="scientific">Eiseniibacteriota bacterium</name>
    <dbReference type="NCBI Taxonomy" id="2212470"/>
    <lineage>
        <taxon>Bacteria</taxon>
        <taxon>Candidatus Eiseniibacteriota</taxon>
    </lineage>
</organism>
<evidence type="ECO:0000256" key="5">
    <source>
        <dbReference type="HAMAP-Rule" id="MF_00374"/>
    </source>
</evidence>
<comment type="caution">
    <text evidence="6">The sequence shown here is derived from an EMBL/GenBank/DDBJ whole genome shotgun (WGS) entry which is preliminary data.</text>
</comment>
<dbReference type="PANTHER" id="PTHR10916">
    <property type="entry name" value="60S RIBOSOMAL PROTEIN L35/50S RIBOSOMAL PROTEIN L29"/>
    <property type="match status" value="1"/>
</dbReference>
<dbReference type="GO" id="GO:0006412">
    <property type="term" value="P:translation"/>
    <property type="evidence" value="ECO:0007669"/>
    <property type="project" value="UniProtKB-UniRule"/>
</dbReference>
<dbReference type="InterPro" id="IPR050063">
    <property type="entry name" value="Ribosomal_protein_uL29"/>
</dbReference>
<keyword evidence="3 5" id="KW-0687">Ribonucleoprotein</keyword>
<accession>A0A849SLW9</accession>
<dbReference type="HAMAP" id="MF_00374">
    <property type="entry name" value="Ribosomal_uL29"/>
    <property type="match status" value="1"/>
</dbReference>
<name>A0A849SLW9_UNCEI</name>
<evidence type="ECO:0000313" key="7">
    <source>
        <dbReference type="Proteomes" id="UP000580839"/>
    </source>
</evidence>
<dbReference type="PANTHER" id="PTHR10916:SF0">
    <property type="entry name" value="LARGE RIBOSOMAL SUBUNIT PROTEIN UL29C"/>
    <property type="match status" value="1"/>
</dbReference>
<evidence type="ECO:0000256" key="2">
    <source>
        <dbReference type="ARBA" id="ARBA00022980"/>
    </source>
</evidence>
<evidence type="ECO:0000256" key="1">
    <source>
        <dbReference type="ARBA" id="ARBA00009254"/>
    </source>
</evidence>
<reference evidence="6 7" key="1">
    <citation type="submission" date="2020-04" db="EMBL/GenBank/DDBJ databases">
        <title>Metagenomic profiling of ammonia- and methane-oxidizing microorganisms in a Dutch drinking water treatment plant.</title>
        <authorList>
            <person name="Poghosyan L."/>
            <person name="Leucker S."/>
        </authorList>
    </citation>
    <scope>NUCLEOTIDE SEQUENCE [LARGE SCALE GENOMIC DNA]</scope>
    <source>
        <strain evidence="6">S-RSF-IL-03</strain>
    </source>
</reference>
<comment type="similarity">
    <text evidence="1 5">Belongs to the universal ribosomal protein uL29 family.</text>
</comment>
<keyword evidence="2 5" id="KW-0689">Ribosomal protein</keyword>
<evidence type="ECO:0000256" key="4">
    <source>
        <dbReference type="ARBA" id="ARBA00035204"/>
    </source>
</evidence>
<evidence type="ECO:0000313" key="6">
    <source>
        <dbReference type="EMBL" id="NOT33827.1"/>
    </source>
</evidence>
<dbReference type="Proteomes" id="UP000580839">
    <property type="component" value="Unassembled WGS sequence"/>
</dbReference>